<dbReference type="InterPro" id="IPR010982">
    <property type="entry name" value="Lambda_DNA-bd_dom_sf"/>
</dbReference>
<dbReference type="InterPro" id="IPR001387">
    <property type="entry name" value="Cro/C1-type_HTH"/>
</dbReference>
<dbReference type="SUPFAM" id="SSF47413">
    <property type="entry name" value="lambda repressor-like DNA-binding domains"/>
    <property type="match status" value="1"/>
</dbReference>
<comment type="caution">
    <text evidence="2">The sequence shown here is derived from an EMBL/GenBank/DDBJ whole genome shotgun (WGS) entry which is preliminary data.</text>
</comment>
<dbReference type="Pfam" id="PF01381">
    <property type="entry name" value="HTH_3"/>
    <property type="match status" value="1"/>
</dbReference>
<proteinExistence type="predicted"/>
<dbReference type="SMART" id="SM00530">
    <property type="entry name" value="HTH_XRE"/>
    <property type="match status" value="1"/>
</dbReference>
<dbReference type="GO" id="GO:0003677">
    <property type="term" value="F:DNA binding"/>
    <property type="evidence" value="ECO:0007669"/>
    <property type="project" value="InterPro"/>
</dbReference>
<dbReference type="PROSITE" id="PS50943">
    <property type="entry name" value="HTH_CROC1"/>
    <property type="match status" value="1"/>
</dbReference>
<dbReference type="EMBL" id="MLQQ01000017">
    <property type="protein sequence ID" value="OIJ13364.1"/>
    <property type="molecule type" value="Genomic_DNA"/>
</dbReference>
<dbReference type="CDD" id="cd00093">
    <property type="entry name" value="HTH_XRE"/>
    <property type="match status" value="1"/>
</dbReference>
<organism evidence="2 3">
    <name type="scientific">Anaerobacillus arseniciselenatis</name>
    <dbReference type="NCBI Taxonomy" id="85682"/>
    <lineage>
        <taxon>Bacteria</taxon>
        <taxon>Bacillati</taxon>
        <taxon>Bacillota</taxon>
        <taxon>Bacilli</taxon>
        <taxon>Bacillales</taxon>
        <taxon>Bacillaceae</taxon>
        <taxon>Anaerobacillus</taxon>
    </lineage>
</organism>
<accession>A0A1S2LLZ9</accession>
<reference evidence="2 3" key="1">
    <citation type="submission" date="2016-10" db="EMBL/GenBank/DDBJ databases">
        <title>Draft genome sequences of four alkaliphilic bacteria belonging to the Anaerobacillus genus.</title>
        <authorList>
            <person name="Bassil N.M."/>
            <person name="Lloyd J.R."/>
        </authorList>
    </citation>
    <scope>NUCLEOTIDE SEQUENCE [LARGE SCALE GENOMIC DNA]</scope>
    <source>
        <strain evidence="2 3">DSM 15340</strain>
    </source>
</reference>
<evidence type="ECO:0000313" key="2">
    <source>
        <dbReference type="EMBL" id="OIJ13364.1"/>
    </source>
</evidence>
<name>A0A1S2LLZ9_9BACI</name>
<protein>
    <recommendedName>
        <fullName evidence="1">HTH cro/C1-type domain-containing protein</fullName>
    </recommendedName>
</protein>
<dbReference type="Gene3D" id="1.10.260.40">
    <property type="entry name" value="lambda repressor-like DNA-binding domains"/>
    <property type="match status" value="1"/>
</dbReference>
<dbReference type="AlphaFoldDB" id="A0A1S2LLZ9"/>
<dbReference type="RefSeq" id="WP_071313020.1">
    <property type="nucleotide sequence ID" value="NZ_MLQQ01000017.1"/>
</dbReference>
<dbReference type="Proteomes" id="UP000180098">
    <property type="component" value="Unassembled WGS sequence"/>
</dbReference>
<feature type="domain" description="HTH cro/C1-type" evidence="1">
    <location>
        <begin position="31"/>
        <end position="85"/>
    </location>
</feature>
<sequence>MAISKGVITIEAAKKIFTVNDDTNINYGELLRISRKQLDFSQEQMAERLYISRSTVSKLEAGKRTLYMDILVRWFKIINRDDVLLALLSGMEFNRIKRMLTEENGSSQKEKEFAKLISNNGCKKRHKMKVI</sequence>
<keyword evidence="3" id="KW-1185">Reference proteome</keyword>
<evidence type="ECO:0000259" key="1">
    <source>
        <dbReference type="PROSITE" id="PS50943"/>
    </source>
</evidence>
<evidence type="ECO:0000313" key="3">
    <source>
        <dbReference type="Proteomes" id="UP000180098"/>
    </source>
</evidence>
<gene>
    <name evidence="2" type="ORF">BKP35_09010</name>
</gene>
<dbReference type="OrthoDB" id="2381879at2"/>